<gene>
    <name evidence="3" type="ORF">BW727_100082</name>
</gene>
<evidence type="ECO:0000313" key="4">
    <source>
        <dbReference type="Proteomes" id="UP000188993"/>
    </source>
</evidence>
<dbReference type="Gene3D" id="3.40.50.10170">
    <property type="match status" value="1"/>
</dbReference>
<dbReference type="STRING" id="708126.BW727_100082"/>
<accession>A0A1S6ILS0</accession>
<protein>
    <submittedName>
        <fullName evidence="3">DegV domain-containing protein</fullName>
    </submittedName>
</protein>
<dbReference type="Gene3D" id="3.30.1180.10">
    <property type="match status" value="1"/>
</dbReference>
<dbReference type="Pfam" id="PF02645">
    <property type="entry name" value="DegV"/>
    <property type="match status" value="1"/>
</dbReference>
<comment type="function">
    <text evidence="1">May bind long-chain fatty acids, such as palmitate, and may play a role in lipid transport or fatty acid metabolism.</text>
</comment>
<dbReference type="Proteomes" id="UP000188993">
    <property type="component" value="Chromosome"/>
</dbReference>
<dbReference type="AlphaFoldDB" id="A0A1S6ILS0"/>
<proteinExistence type="predicted"/>
<name>A0A1S6ILS0_9LACT</name>
<dbReference type="EMBL" id="CP019728">
    <property type="protein sequence ID" value="AQS52492.1"/>
    <property type="molecule type" value="Genomic_DNA"/>
</dbReference>
<evidence type="ECO:0000256" key="1">
    <source>
        <dbReference type="ARBA" id="ARBA00003238"/>
    </source>
</evidence>
<dbReference type="InterPro" id="IPR043168">
    <property type="entry name" value="DegV_C"/>
</dbReference>
<evidence type="ECO:0000313" key="3">
    <source>
        <dbReference type="EMBL" id="AQS52492.1"/>
    </source>
</evidence>
<dbReference type="NCBIfam" id="TIGR00762">
    <property type="entry name" value="DegV"/>
    <property type="match status" value="1"/>
</dbReference>
<keyword evidence="2" id="KW-0446">Lipid-binding</keyword>
<dbReference type="SUPFAM" id="SSF82549">
    <property type="entry name" value="DAK1/DegV-like"/>
    <property type="match status" value="1"/>
</dbReference>
<dbReference type="KEGG" id="jda:BW727_100082"/>
<evidence type="ECO:0000256" key="2">
    <source>
        <dbReference type="ARBA" id="ARBA00023121"/>
    </source>
</evidence>
<keyword evidence="4" id="KW-1185">Reference proteome</keyword>
<sequence length="281" mass="31469">MKIIVDSSCDLPLSYLEEHDVVVLPLRVIVDQTEYVDMYEISNEQIYAFINEGKRPQTSQVPLSKYVETFQRLAQAEESAIYLALSSELSGCFQAALLAKAQVVEDYPDFDLEIIDSRAASLGIGLLAREAVQMNEANTSKDQIVNHLHFMVEHLVSLFTVEDLNYLAQGGRLSKSGAFLGSLLNIHPLLEVIDGRLQAIDRFRGRKKVLNKIYERMANEASKVTEQTILIVHTNETELVAEIKDHIQETFHPKEVIAYPIGAVISAHTGMGTIGVFFMDQ</sequence>
<dbReference type="InterPro" id="IPR050270">
    <property type="entry name" value="DegV_domain_contain"/>
</dbReference>
<dbReference type="PANTHER" id="PTHR33434:SF3">
    <property type="entry name" value="DEGV DOMAIN-CONTAINING PROTEIN YITS"/>
    <property type="match status" value="1"/>
</dbReference>
<dbReference type="OrthoDB" id="9780660at2"/>
<reference evidence="3 4" key="1">
    <citation type="journal article" date="2014" name="Int. J. Syst. Evol. Microbiol.">
        <title>Jeotgalibaca dankookensis gen. nov., sp. nov., a member of the family Carnobacteriaceae, isolated from seujeot (Korean traditional food).</title>
        <authorList>
            <person name="Lee D.G."/>
            <person name="Trujillo M.E."/>
            <person name="Kang H."/>
            <person name="Ahn T.Y."/>
        </authorList>
    </citation>
    <scope>NUCLEOTIDE SEQUENCE [LARGE SCALE GENOMIC DNA]</scope>
    <source>
        <strain evidence="3 4">EX-07</strain>
    </source>
</reference>
<organism evidence="3 4">
    <name type="scientific">Jeotgalibaca dankookensis</name>
    <dbReference type="NCBI Taxonomy" id="708126"/>
    <lineage>
        <taxon>Bacteria</taxon>
        <taxon>Bacillati</taxon>
        <taxon>Bacillota</taxon>
        <taxon>Bacilli</taxon>
        <taxon>Lactobacillales</taxon>
        <taxon>Carnobacteriaceae</taxon>
        <taxon>Jeotgalibaca</taxon>
    </lineage>
</organism>
<dbReference type="PROSITE" id="PS51482">
    <property type="entry name" value="DEGV"/>
    <property type="match status" value="1"/>
</dbReference>
<dbReference type="PANTHER" id="PTHR33434">
    <property type="entry name" value="DEGV DOMAIN-CONTAINING PROTEIN DR_1986-RELATED"/>
    <property type="match status" value="1"/>
</dbReference>
<dbReference type="RefSeq" id="WP_062470628.1">
    <property type="nucleotide sequence ID" value="NZ_BBYN01000022.1"/>
</dbReference>
<dbReference type="InterPro" id="IPR003797">
    <property type="entry name" value="DegV"/>
</dbReference>
<dbReference type="GO" id="GO:0008289">
    <property type="term" value="F:lipid binding"/>
    <property type="evidence" value="ECO:0007669"/>
    <property type="project" value="UniProtKB-KW"/>
</dbReference>